<gene>
    <name evidence="2" type="ORF">JJJ19_04810</name>
</gene>
<organism evidence="2 3">
    <name type="scientific">Chlamydia buteonis</name>
    <dbReference type="NCBI Taxonomy" id="2494525"/>
    <lineage>
        <taxon>Bacteria</taxon>
        <taxon>Pseudomonadati</taxon>
        <taxon>Chlamydiota</taxon>
        <taxon>Chlamydiia</taxon>
        <taxon>Chlamydiales</taxon>
        <taxon>Chlamydiaceae</taxon>
        <taxon>Chlamydia/Chlamydophila group</taxon>
        <taxon>Chlamydia</taxon>
    </lineage>
</organism>
<evidence type="ECO:0000256" key="1">
    <source>
        <dbReference type="SAM" id="Phobius"/>
    </source>
</evidence>
<feature type="transmembrane region" description="Helical" evidence="1">
    <location>
        <begin position="77"/>
        <end position="98"/>
    </location>
</feature>
<protein>
    <submittedName>
        <fullName evidence="2">DoxX family protein</fullName>
    </submittedName>
</protein>
<keyword evidence="1" id="KW-0472">Membrane</keyword>
<dbReference type="Proteomes" id="UP000683565">
    <property type="component" value="Chromosome"/>
</dbReference>
<proteinExistence type="predicted"/>
<evidence type="ECO:0000313" key="3">
    <source>
        <dbReference type="Proteomes" id="UP000683565"/>
    </source>
</evidence>
<feature type="transmembrane region" description="Helical" evidence="1">
    <location>
        <begin position="49"/>
        <end position="71"/>
    </location>
</feature>
<dbReference type="RefSeq" id="WP_131744279.1">
    <property type="nucleotide sequence ID" value="NZ_CAAAFM010000002.1"/>
</dbReference>
<evidence type="ECO:0000313" key="2">
    <source>
        <dbReference type="EMBL" id="QXE27911.1"/>
    </source>
</evidence>
<sequence>MSDEKISSGNNPLPPQQLFNLNPKQRFPVKSYLNRVLYNPNTRETTRKVLAIIGGLALAGGIACGITLGVLGAPGLVIATAIGVTLGTILLGASIALLPNKMKKDIRGKIKNVLEANRSYDFLSTDLANSLKANFKESSSLPKNMQAPGVEDIDVFTAKNNAQVKLVTFTTPSFLSSITDHGKGVSRVCFIPPEANLTHPKTIRNGSLDLFKIEIGNRGWNTNLAEFAKTPKTPAGWSRSSWSDIAEYSTDDSPQYLISVWNPFGNYPKTANEQLEHTRHPLYGRKSFDSQKEMFVRFFKSLVASGVHSISIYGNDLLFPKNHLDAPYIDIFAPLDSDFESRVATALSSALAEIARDSKSNLTVCLYGIGGNPLHKPKPLSHNQSDIDDFEEDN</sequence>
<keyword evidence="3" id="KW-1185">Reference proteome</keyword>
<keyword evidence="1" id="KW-1133">Transmembrane helix</keyword>
<name>A0ABX8LCQ4_9CHLA</name>
<keyword evidence="1" id="KW-0812">Transmembrane</keyword>
<accession>A0ABX8LCQ4</accession>
<dbReference type="EMBL" id="CP067334">
    <property type="protein sequence ID" value="QXE27911.1"/>
    <property type="molecule type" value="Genomic_DNA"/>
</dbReference>
<reference evidence="2" key="1">
    <citation type="submission" date="2021-01" db="EMBL/GenBank/DDBJ databases">
        <title>Chlamydial infections in birds of prey presented to California wildlife rehabilitation facilities.</title>
        <authorList>
            <person name="Seibert B.A."/>
            <person name="Keel M.K."/>
            <person name="Kelly T.R."/>
            <person name="Nilsen R.A."/>
            <person name="Pesti D.R."/>
            <person name="Ciembor P.X."/>
            <person name="Gregory C.R."/>
            <person name="Ritchie B.W."/>
            <person name="Hawkins M.G."/>
        </authorList>
    </citation>
    <scope>NUCLEOTIDE SEQUENCE [LARGE SCALE GENOMIC DNA]</scope>
    <source>
        <strain evidence="2">SWA</strain>
    </source>
</reference>